<evidence type="ECO:0000313" key="1">
    <source>
        <dbReference type="EMBL" id="GGG18552.1"/>
    </source>
</evidence>
<accession>A0ABQ1W9C5</accession>
<keyword evidence="2" id="KW-1185">Reference proteome</keyword>
<organism evidence="1 2">
    <name type="scientific">Paenibacillus aceti</name>
    <dbReference type="NCBI Taxonomy" id="1820010"/>
    <lineage>
        <taxon>Bacteria</taxon>
        <taxon>Bacillati</taxon>
        <taxon>Bacillota</taxon>
        <taxon>Bacilli</taxon>
        <taxon>Bacillales</taxon>
        <taxon>Paenibacillaceae</taxon>
        <taxon>Paenibacillus</taxon>
    </lineage>
</organism>
<gene>
    <name evidence="1" type="ORF">GCM10010913_45910</name>
</gene>
<protein>
    <submittedName>
        <fullName evidence="1">Uncharacterized protein</fullName>
    </submittedName>
</protein>
<comment type="caution">
    <text evidence="1">The sequence shown here is derived from an EMBL/GenBank/DDBJ whole genome shotgun (WGS) entry which is preliminary data.</text>
</comment>
<name>A0ABQ1W9C5_9BACL</name>
<sequence>MSFINPSVDIKSGLNLRLSCGDVAVFFLCKLSFKRCEIYWKQESKVKAKGLSGNMGITSKNICYSSAIHKTTTFDFYINYTSNNMAYPYSWIFWGGR</sequence>
<dbReference type="Proteomes" id="UP000608420">
    <property type="component" value="Unassembled WGS sequence"/>
</dbReference>
<reference evidence="2" key="1">
    <citation type="journal article" date="2019" name="Int. J. Syst. Evol. Microbiol.">
        <title>The Global Catalogue of Microorganisms (GCM) 10K type strain sequencing project: providing services to taxonomists for standard genome sequencing and annotation.</title>
        <authorList>
            <consortium name="The Broad Institute Genomics Platform"/>
            <consortium name="The Broad Institute Genome Sequencing Center for Infectious Disease"/>
            <person name="Wu L."/>
            <person name="Ma J."/>
        </authorList>
    </citation>
    <scope>NUCLEOTIDE SEQUENCE [LARGE SCALE GENOMIC DNA]</scope>
    <source>
        <strain evidence="2">CGMCC 1.15420</strain>
    </source>
</reference>
<evidence type="ECO:0000313" key="2">
    <source>
        <dbReference type="Proteomes" id="UP000608420"/>
    </source>
</evidence>
<proteinExistence type="predicted"/>
<dbReference type="EMBL" id="BMIW01000053">
    <property type="protein sequence ID" value="GGG18552.1"/>
    <property type="molecule type" value="Genomic_DNA"/>
</dbReference>